<dbReference type="PANTHER" id="PTHR41786">
    <property type="entry name" value="MOTILITY ACCESSORY FACTOR MAF"/>
    <property type="match status" value="1"/>
</dbReference>
<name>A0A222WHK2_9BACL</name>
<organism evidence="2 3">
    <name type="scientific">Paenibacillus kribbensis</name>
    <dbReference type="NCBI Taxonomy" id="172713"/>
    <lineage>
        <taxon>Bacteria</taxon>
        <taxon>Bacillati</taxon>
        <taxon>Bacillota</taxon>
        <taxon>Bacilli</taxon>
        <taxon>Bacillales</taxon>
        <taxon>Paenibacillaceae</taxon>
        <taxon>Paenibacillus</taxon>
    </lineage>
</organism>
<protein>
    <recommendedName>
        <fullName evidence="1">6-hydroxymethylpterin diphosphokinase MptE-like domain-containing protein</fullName>
    </recommendedName>
</protein>
<accession>A0A222WHK2</accession>
<dbReference type="Proteomes" id="UP000214666">
    <property type="component" value="Chromosome"/>
</dbReference>
<dbReference type="OrthoDB" id="5291305at2"/>
<gene>
    <name evidence="2" type="ORF">B4V02_02265</name>
</gene>
<evidence type="ECO:0000313" key="3">
    <source>
        <dbReference type="Proteomes" id="UP000214666"/>
    </source>
</evidence>
<sequence>MNGGMVLTILSMNLAAIQYRFPHAANTILELEPTEAQDPKSYNEPVEKDHIWLEAVQQSVENIECVFVYGFGQGLGIADILEMYPDRLLFVYEPDEYQFLKSISSYDMRSLLEHPNLYWLAIGDSQLNSLFYMASVHMQRELAFVALRHYLEVEMDVLRDVKEKLEEYNHTYESNQRTHHLFRQDWIRNCMYQMAGMLTSPSIDDLKFSFPGSTAFIIASGPSLQQDIEWIKRVRPHALVIAAGSSIQALVKQGIQPHLAVTLDGGIINDKVFSQPETLEAPLLYGSTSYFGITDRKQKDTVHFVLSNDHISQYYLGIDRTQVAITATPTVVGSAIQAAVWLGARRVVLMGQDLSFPGNKFYADGLGHVEESHKASIVEKALQQVLNVHGEYNATNESLLFMKDALENLFAALSSIEFINTTRNGAALEGTVWKPIEEVYDMIAEEHIEHDAIANIQRNQPFIINENRIEEVKGKIQHTLNDFAQFREELKVMLKTIGNIREWSRMKPLRCHNAIVEIEQRWTSIVSRDWFVPIIETVLPLEIGLFDQQQPLIAIEQNLSRKADMIHKHLGKLGNEILDKIPMLEELFIEAIRRIDNIKS</sequence>
<dbReference type="STRING" id="172713.GCA_001705305_02674"/>
<evidence type="ECO:0000259" key="1">
    <source>
        <dbReference type="Pfam" id="PF01973"/>
    </source>
</evidence>
<dbReference type="PANTHER" id="PTHR41786:SF1">
    <property type="entry name" value="6-HYDROXYMETHYLPTERIN DIPHOSPHOKINASE MPTE-LIKE DOMAIN-CONTAINING PROTEIN"/>
    <property type="match status" value="1"/>
</dbReference>
<evidence type="ECO:0000313" key="2">
    <source>
        <dbReference type="EMBL" id="ASR45616.1"/>
    </source>
</evidence>
<dbReference type="InterPro" id="IPR002826">
    <property type="entry name" value="MptE-like"/>
</dbReference>
<dbReference type="AlphaFoldDB" id="A0A222WHK2"/>
<proteinExistence type="predicted"/>
<dbReference type="EMBL" id="CP020028">
    <property type="protein sequence ID" value="ASR45616.1"/>
    <property type="molecule type" value="Genomic_DNA"/>
</dbReference>
<dbReference type="KEGG" id="pkb:B4V02_02265"/>
<reference evidence="2 3" key="1">
    <citation type="submission" date="2017-03" db="EMBL/GenBank/DDBJ databases">
        <title>Complete genome sequence of Paenibacillus Kribbensis producing bioflocculants.</title>
        <authorList>
            <person name="Lee H.-G."/>
            <person name="Oh H.-M."/>
        </authorList>
    </citation>
    <scope>NUCLEOTIDE SEQUENCE [LARGE SCALE GENOMIC DNA]</scope>
    <source>
        <strain evidence="2 3">AM49</strain>
    </source>
</reference>
<dbReference type="Pfam" id="PF01973">
    <property type="entry name" value="MptE-like"/>
    <property type="match status" value="1"/>
</dbReference>
<keyword evidence="3" id="KW-1185">Reference proteome</keyword>
<feature type="domain" description="6-hydroxymethylpterin diphosphokinase MptE-like" evidence="1">
    <location>
        <begin position="193"/>
        <end position="357"/>
    </location>
</feature>